<name>A0AAE0B7J0_9ROSI</name>
<dbReference type="SUPFAM" id="SSF52058">
    <property type="entry name" value="L domain-like"/>
    <property type="match status" value="1"/>
</dbReference>
<dbReference type="InterPro" id="IPR001611">
    <property type="entry name" value="Leu-rich_rpt"/>
</dbReference>
<dbReference type="PRINTS" id="PR00019">
    <property type="entry name" value="LEURICHRPT"/>
</dbReference>
<sequence>MDDCKFMGSVTTSIGNLTQLSYLQLSGNKFSSNIPSSLSNLPGNNFSGIERLPWKDLQHLDLHSNLLQGLLPPPPPKLYIFSVSHIILTGAIPSSFCNLSSLEYLDLSNNSLSGVIPQCLGNSTEVDL</sequence>
<organism evidence="3 4">
    <name type="scientific">Dipteronia sinensis</name>
    <dbReference type="NCBI Taxonomy" id="43782"/>
    <lineage>
        <taxon>Eukaryota</taxon>
        <taxon>Viridiplantae</taxon>
        <taxon>Streptophyta</taxon>
        <taxon>Embryophyta</taxon>
        <taxon>Tracheophyta</taxon>
        <taxon>Spermatophyta</taxon>
        <taxon>Magnoliopsida</taxon>
        <taxon>eudicotyledons</taxon>
        <taxon>Gunneridae</taxon>
        <taxon>Pentapetalae</taxon>
        <taxon>rosids</taxon>
        <taxon>malvids</taxon>
        <taxon>Sapindales</taxon>
        <taxon>Sapindaceae</taxon>
        <taxon>Hippocastanoideae</taxon>
        <taxon>Acereae</taxon>
        <taxon>Dipteronia</taxon>
    </lineage>
</organism>
<proteinExistence type="predicted"/>
<gene>
    <name evidence="3" type="ORF">Dsin_003183</name>
</gene>
<dbReference type="Gene3D" id="3.80.10.10">
    <property type="entry name" value="Ribonuclease Inhibitor"/>
    <property type="match status" value="1"/>
</dbReference>
<dbReference type="InterPro" id="IPR003591">
    <property type="entry name" value="Leu-rich_rpt_typical-subtyp"/>
</dbReference>
<evidence type="ECO:0000256" key="2">
    <source>
        <dbReference type="ARBA" id="ARBA00022737"/>
    </source>
</evidence>
<dbReference type="EMBL" id="JANJYJ010000001">
    <property type="protein sequence ID" value="KAK3231302.1"/>
    <property type="molecule type" value="Genomic_DNA"/>
</dbReference>
<dbReference type="PANTHER" id="PTHR46662:SF101">
    <property type="entry name" value="LEUCINE-RICH REPEAT-CONTAINING N-TERMINAL PLANT-TYPE DOMAIN-CONTAINING PROTEIN"/>
    <property type="match status" value="1"/>
</dbReference>
<dbReference type="Pfam" id="PF13855">
    <property type="entry name" value="LRR_8"/>
    <property type="match status" value="1"/>
</dbReference>
<dbReference type="InterPro" id="IPR032675">
    <property type="entry name" value="LRR_dom_sf"/>
</dbReference>
<evidence type="ECO:0000313" key="3">
    <source>
        <dbReference type="EMBL" id="KAK3231302.1"/>
    </source>
</evidence>
<protein>
    <submittedName>
        <fullName evidence="3">Uncharacterized protein</fullName>
    </submittedName>
</protein>
<comment type="caution">
    <text evidence="3">The sequence shown here is derived from an EMBL/GenBank/DDBJ whole genome shotgun (WGS) entry which is preliminary data.</text>
</comment>
<keyword evidence="1" id="KW-0433">Leucine-rich repeat</keyword>
<dbReference type="Pfam" id="PF00560">
    <property type="entry name" value="LRR_1"/>
    <property type="match status" value="1"/>
</dbReference>
<keyword evidence="4" id="KW-1185">Reference proteome</keyword>
<accession>A0AAE0B7J0</accession>
<evidence type="ECO:0000256" key="1">
    <source>
        <dbReference type="ARBA" id="ARBA00022614"/>
    </source>
</evidence>
<evidence type="ECO:0000313" key="4">
    <source>
        <dbReference type="Proteomes" id="UP001281410"/>
    </source>
</evidence>
<dbReference type="Proteomes" id="UP001281410">
    <property type="component" value="Unassembled WGS sequence"/>
</dbReference>
<reference evidence="3" key="1">
    <citation type="journal article" date="2023" name="Plant J.">
        <title>Genome sequences and population genomics provide insights into the demographic history, inbreeding, and mutation load of two 'living fossil' tree species of Dipteronia.</title>
        <authorList>
            <person name="Feng Y."/>
            <person name="Comes H.P."/>
            <person name="Chen J."/>
            <person name="Zhu S."/>
            <person name="Lu R."/>
            <person name="Zhang X."/>
            <person name="Li P."/>
            <person name="Qiu J."/>
            <person name="Olsen K.M."/>
            <person name="Qiu Y."/>
        </authorList>
    </citation>
    <scope>NUCLEOTIDE SEQUENCE</scope>
    <source>
        <strain evidence="3">NBL</strain>
    </source>
</reference>
<dbReference type="AlphaFoldDB" id="A0AAE0B7J0"/>
<keyword evidence="2" id="KW-0677">Repeat</keyword>
<dbReference type="PANTHER" id="PTHR46662">
    <property type="entry name" value="DI-GLUCOSE BINDING PROTEIN WITH LEUCINE-RICH REPEAT DOMAIN-CONTAINING PROTEIN"/>
    <property type="match status" value="1"/>
</dbReference>
<dbReference type="SMART" id="SM00369">
    <property type="entry name" value="LRR_TYP"/>
    <property type="match status" value="2"/>
</dbReference>